<dbReference type="GO" id="GO:0004553">
    <property type="term" value="F:hydrolase activity, hydrolyzing O-glycosyl compounds"/>
    <property type="evidence" value="ECO:0007669"/>
    <property type="project" value="InterPro"/>
</dbReference>
<keyword evidence="8" id="KW-0732">Signal</keyword>
<evidence type="ECO:0000256" key="6">
    <source>
        <dbReference type="PIRSR" id="PIRSR606710-1"/>
    </source>
</evidence>
<protein>
    <recommendedName>
        <fullName evidence="5">Endo-1,5-alpha-L-arabinanase A</fullName>
    </recommendedName>
</protein>
<dbReference type="Pfam" id="PF20578">
    <property type="entry name" value="aBig_2"/>
    <property type="match status" value="1"/>
</dbReference>
<comment type="caution">
    <text evidence="10">The sequence shown here is derived from an EMBL/GenBank/DDBJ whole genome shotgun (WGS) entry which is preliminary data.</text>
</comment>
<evidence type="ECO:0000256" key="1">
    <source>
        <dbReference type="ARBA" id="ARBA00004834"/>
    </source>
</evidence>
<evidence type="ECO:0000259" key="9">
    <source>
        <dbReference type="Pfam" id="PF20578"/>
    </source>
</evidence>
<dbReference type="Pfam" id="PF04616">
    <property type="entry name" value="Glyco_hydro_43"/>
    <property type="match status" value="1"/>
</dbReference>
<dbReference type="PANTHER" id="PTHR43301">
    <property type="entry name" value="ARABINAN ENDO-1,5-ALPHA-L-ARABINOSIDASE"/>
    <property type="match status" value="1"/>
</dbReference>
<evidence type="ECO:0000256" key="8">
    <source>
        <dbReference type="SAM" id="SignalP"/>
    </source>
</evidence>
<sequence length="758" mass="83594">MRLISPGATLVLAIVLGLTQGASVEQIEAALDAIKLHNIDDVRGNINLPSSSDGVNISWASSNNDIISQEGWVVRQQSNTKVTLTASTKEDDGTVHEREIQAQVRAAVEAEEYEGYAFSYFVGNTLAGENIFFAASNGNDALSWKELNDGQASLKSTQGTGGLRDPFLIRSPEGDTFYLIATDLSIGSGTSWNDAVRKGSQYLEVWESNDLINWSAQRHIKVAPSNAGNTWAPEAYYDDELGAYLVFWASSLYGEDDPNHEGSSYHRMMYATTRDFVTFTEPVVWQDAGMSRIDTTVLKESGVYYRFTKDEGGTGSGCSDIIQESSTRLRDTLEGWKTIASCIGHNAGTSNVEGPTAFKSNPNDVHGEKFYLFVDEYTGRKYIPLATADIANPDWKVPESFSLPSSPRHGTVIPVTKAELAALRGETQRANSDEAVLPGYFADPNMVVFEGDCNYYIYATTDGIPGWGGNKFYSWKSRNLVDWIRSEDPFLVLDGENGNVPWATGNAWAPTIIERDGKFYFYFSGNSPEHSNKVMGVAVGDSPLGPFVAQEKPMVTGDEPVRTSGGAIDPYVWHDQTTGKYYLYWGNGTPVYAQLNDDMVSVNWNTAADMEGLTNYREASFMNYRDGIYHFTYSIDDTRSENYRVGYATGPSPDGPWTYQGVILEKDTSQGILGTGHSSIVNVPQTDDWYIAYHRFGIPNGNGTMRETTIDKLTFNNETGLIEKVIPTLGGVPARFIPGCDTKRDRVKKRGIRLPWAG</sequence>
<dbReference type="SUPFAM" id="SSF75005">
    <property type="entry name" value="Arabinanase/levansucrase/invertase"/>
    <property type="match status" value="2"/>
</dbReference>
<feature type="signal peptide" evidence="8">
    <location>
        <begin position="1"/>
        <end position="21"/>
    </location>
</feature>
<evidence type="ECO:0000256" key="7">
    <source>
        <dbReference type="PIRSR" id="PIRSR606710-2"/>
    </source>
</evidence>
<evidence type="ECO:0000256" key="5">
    <source>
        <dbReference type="ARBA" id="ARBA00042202"/>
    </source>
</evidence>
<dbReference type="InterPro" id="IPR050727">
    <property type="entry name" value="GH43_arabinanases"/>
</dbReference>
<feature type="active site" description="Proton acceptor" evidence="6">
    <location>
        <position position="443"/>
    </location>
</feature>
<name>A0A8H7TS06_BIOOC</name>
<feature type="site" description="Important for catalytic activity, responsible for pKa modulation of the active site Glu and correct orientation of both the proton donor and substrate" evidence="7">
    <location>
        <position position="569"/>
    </location>
</feature>
<comment type="similarity">
    <text evidence="2">Belongs to the glycosyl hydrolase 43 family.</text>
</comment>
<reference evidence="10" key="1">
    <citation type="submission" date="2020-10" db="EMBL/GenBank/DDBJ databases">
        <title>High-Quality Genome Resource of Clonostachys rosea strain S41 by Oxford Nanopore Long-Read Sequencing.</title>
        <authorList>
            <person name="Wang H."/>
        </authorList>
    </citation>
    <scope>NUCLEOTIDE SEQUENCE</scope>
    <source>
        <strain evidence="10">S41</strain>
    </source>
</reference>
<proteinExistence type="inferred from homology"/>
<evidence type="ECO:0000256" key="2">
    <source>
        <dbReference type="ARBA" id="ARBA00009865"/>
    </source>
</evidence>
<evidence type="ECO:0000313" key="10">
    <source>
        <dbReference type="EMBL" id="KAF9754398.1"/>
    </source>
</evidence>
<dbReference type="InterPro" id="IPR006710">
    <property type="entry name" value="Glyco_hydro_43"/>
</dbReference>
<organism evidence="10 11">
    <name type="scientific">Bionectria ochroleuca</name>
    <name type="common">Gliocladium roseum</name>
    <dbReference type="NCBI Taxonomy" id="29856"/>
    <lineage>
        <taxon>Eukaryota</taxon>
        <taxon>Fungi</taxon>
        <taxon>Dikarya</taxon>
        <taxon>Ascomycota</taxon>
        <taxon>Pezizomycotina</taxon>
        <taxon>Sordariomycetes</taxon>
        <taxon>Hypocreomycetidae</taxon>
        <taxon>Hypocreales</taxon>
        <taxon>Bionectriaceae</taxon>
        <taxon>Clonostachys</taxon>
    </lineage>
</organism>
<keyword evidence="3" id="KW-0378">Hydrolase</keyword>
<evidence type="ECO:0000256" key="4">
    <source>
        <dbReference type="ARBA" id="ARBA00023295"/>
    </source>
</evidence>
<dbReference type="Gene3D" id="2.115.10.20">
    <property type="entry name" value="Glycosyl hydrolase domain, family 43"/>
    <property type="match status" value="2"/>
</dbReference>
<feature type="chain" id="PRO_5034866573" description="Endo-1,5-alpha-L-arabinanase A" evidence="8">
    <location>
        <begin position="22"/>
        <end position="758"/>
    </location>
</feature>
<feature type="active site" description="Proton donor" evidence="6">
    <location>
        <position position="618"/>
    </location>
</feature>
<keyword evidence="4" id="KW-0326">Glycosidase</keyword>
<dbReference type="EMBL" id="JADCTT010000003">
    <property type="protein sequence ID" value="KAF9754398.1"/>
    <property type="molecule type" value="Genomic_DNA"/>
</dbReference>
<evidence type="ECO:0000313" key="11">
    <source>
        <dbReference type="Proteomes" id="UP000616885"/>
    </source>
</evidence>
<evidence type="ECO:0000256" key="3">
    <source>
        <dbReference type="ARBA" id="ARBA00022801"/>
    </source>
</evidence>
<dbReference type="Proteomes" id="UP000616885">
    <property type="component" value="Unassembled WGS sequence"/>
</dbReference>
<accession>A0A8H7TS06</accession>
<feature type="domain" description="Atrophied bacterial Ig" evidence="9">
    <location>
        <begin position="29"/>
        <end position="104"/>
    </location>
</feature>
<dbReference type="AlphaFoldDB" id="A0A8H7TS06"/>
<gene>
    <name evidence="10" type="ORF">IM811_009839</name>
</gene>
<dbReference type="GO" id="GO:0005975">
    <property type="term" value="P:carbohydrate metabolic process"/>
    <property type="evidence" value="ECO:0007669"/>
    <property type="project" value="InterPro"/>
</dbReference>
<dbReference type="CDD" id="cd18828">
    <property type="entry name" value="GH43_BT3675-like"/>
    <property type="match status" value="1"/>
</dbReference>
<dbReference type="InterPro" id="IPR046780">
    <property type="entry name" value="aBig_2"/>
</dbReference>
<dbReference type="CDD" id="cd08983">
    <property type="entry name" value="GH43_Bt3655-like"/>
    <property type="match status" value="1"/>
</dbReference>
<dbReference type="InterPro" id="IPR023296">
    <property type="entry name" value="Glyco_hydro_beta-prop_sf"/>
</dbReference>
<dbReference type="PANTHER" id="PTHR43301:SF3">
    <property type="entry name" value="ARABINAN ENDO-1,5-ALPHA-L-ARABINOSIDASE A-RELATED"/>
    <property type="match status" value="1"/>
</dbReference>
<comment type="pathway">
    <text evidence="1">Glycan metabolism; L-arabinan degradation.</text>
</comment>